<keyword evidence="1" id="KW-0472">Membrane</keyword>
<evidence type="ECO:0000256" key="1">
    <source>
        <dbReference type="SAM" id="Phobius"/>
    </source>
</evidence>
<feature type="transmembrane region" description="Helical" evidence="1">
    <location>
        <begin position="12"/>
        <end position="33"/>
    </location>
</feature>
<evidence type="ECO:0000313" key="3">
    <source>
        <dbReference type="Proteomes" id="UP000384372"/>
    </source>
</evidence>
<proteinExistence type="predicted"/>
<sequence>MKELYAATTTESVLLIIGASILISGIIIGCAMIRDYRNYLNEHIKARFTLADFFRRERFYLFLFLVLTIIILQNLWYLIER</sequence>
<dbReference type="RefSeq" id="WP_158462991.1">
    <property type="nucleotide sequence ID" value="NZ_VZAD01000037.1"/>
</dbReference>
<keyword evidence="3" id="KW-1185">Reference proteome</keyword>
<dbReference type="PROSITE" id="PS51257">
    <property type="entry name" value="PROKAR_LIPOPROTEIN"/>
    <property type="match status" value="1"/>
</dbReference>
<organism evidence="2 3">
    <name type="scientific">Segatella copri</name>
    <dbReference type="NCBI Taxonomy" id="165179"/>
    <lineage>
        <taxon>Bacteria</taxon>
        <taxon>Pseudomonadati</taxon>
        <taxon>Bacteroidota</taxon>
        <taxon>Bacteroidia</taxon>
        <taxon>Bacteroidales</taxon>
        <taxon>Prevotellaceae</taxon>
        <taxon>Segatella</taxon>
    </lineage>
</organism>
<accession>A0A6A7W9P0</accession>
<reference evidence="2 3" key="1">
    <citation type="submission" date="2019-09" db="EMBL/GenBank/DDBJ databases">
        <title>Distinct polysaccharide growth profiles of human intestinal Prevotella copri isolates.</title>
        <authorList>
            <person name="Fehlner-Peach H."/>
            <person name="Magnabosco C."/>
            <person name="Raghavan V."/>
            <person name="Scher J.U."/>
            <person name="Tett A."/>
            <person name="Cox L.M."/>
            <person name="Gottsegen C."/>
            <person name="Watters A."/>
            <person name="Wiltshire- Gordon J.D."/>
            <person name="Segata N."/>
            <person name="Bonneau R."/>
            <person name="Littman D.R."/>
        </authorList>
    </citation>
    <scope>NUCLEOTIDE SEQUENCE [LARGE SCALE GENOMIC DNA]</scope>
    <source>
        <strain evidence="3">iAQ1173</strain>
    </source>
</reference>
<keyword evidence="1" id="KW-0812">Transmembrane</keyword>
<keyword evidence="1" id="KW-1133">Transmembrane helix</keyword>
<name>A0A6A7W9P0_9BACT</name>
<evidence type="ECO:0008006" key="4">
    <source>
        <dbReference type="Google" id="ProtNLM"/>
    </source>
</evidence>
<protein>
    <recommendedName>
        <fullName evidence="4">ABC transporter permease</fullName>
    </recommendedName>
</protein>
<dbReference type="Proteomes" id="UP000384372">
    <property type="component" value="Unassembled WGS sequence"/>
</dbReference>
<evidence type="ECO:0000313" key="2">
    <source>
        <dbReference type="EMBL" id="MQP11207.1"/>
    </source>
</evidence>
<feature type="transmembrane region" description="Helical" evidence="1">
    <location>
        <begin position="59"/>
        <end position="79"/>
    </location>
</feature>
<dbReference type="EMBL" id="VZAD01000037">
    <property type="protein sequence ID" value="MQP11207.1"/>
    <property type="molecule type" value="Genomic_DNA"/>
</dbReference>
<gene>
    <name evidence="2" type="ORF">F7D20_04340</name>
</gene>
<dbReference type="AlphaFoldDB" id="A0A6A7W9P0"/>
<comment type="caution">
    <text evidence="2">The sequence shown here is derived from an EMBL/GenBank/DDBJ whole genome shotgun (WGS) entry which is preliminary data.</text>
</comment>